<evidence type="ECO:0000256" key="2">
    <source>
        <dbReference type="ARBA" id="ARBA00022737"/>
    </source>
</evidence>
<proteinExistence type="predicted"/>
<dbReference type="FunFam" id="2.60.260.20:FF:000003">
    <property type="entry name" value="DnaJ subfamily A member 2"/>
    <property type="match status" value="1"/>
</dbReference>
<sequence length="386" mass="43682">MISDSYLYDALGVDVNASPKELKRAYLKKSAKINENSDNNIAKLLDTAFHVLIDPNLRHIYDQHGLVVLDEIEESDYLNRSYYSESKVRTPRKQHRTIQTFDLKLSLKDLYNGCTVPLGVEIEQQCRKCKGSGIASPIKCKCKTCNGGGRVYISSDPYGTGKMSPRKCPDCYGKGVVLQKKKGACRECLGYGIEKIKANIDATIPPGTADGDRVSVDGYDDIKIAIIEKRSSRFVREGNDLYVRKIISLTQAICGVRFPIKHLDGRILICNSEPSQIIKPGTTLVIENEGFPILETPSKKGNLYVVFDIEFPQSQDIDQRLNQLIGHTIPQQKFHEIDDVVVLKDSSIEEFGKSYQKKMKMNQVYSDYYSDDEYFEEDDFDFDGYE</sequence>
<comment type="caution">
    <text evidence="8">The sequence shown here is derived from an EMBL/GenBank/DDBJ whole genome shotgun (WGS) entry which is preliminary data.</text>
</comment>
<dbReference type="InterPro" id="IPR036869">
    <property type="entry name" value="J_dom_sf"/>
</dbReference>
<evidence type="ECO:0000256" key="4">
    <source>
        <dbReference type="ARBA" id="ARBA00022833"/>
    </source>
</evidence>
<dbReference type="GO" id="GO:0008270">
    <property type="term" value="F:zinc ion binding"/>
    <property type="evidence" value="ECO:0007669"/>
    <property type="project" value="UniProtKB-KW"/>
</dbReference>
<dbReference type="PROSITE" id="PS51188">
    <property type="entry name" value="ZF_CR"/>
    <property type="match status" value="1"/>
</dbReference>
<organism evidence="8 9">
    <name type="scientific">Tritrichomonas foetus</name>
    <dbReference type="NCBI Taxonomy" id="1144522"/>
    <lineage>
        <taxon>Eukaryota</taxon>
        <taxon>Metamonada</taxon>
        <taxon>Parabasalia</taxon>
        <taxon>Tritrichomonadida</taxon>
        <taxon>Tritrichomonadidae</taxon>
        <taxon>Tritrichomonas</taxon>
    </lineage>
</organism>
<dbReference type="Gene3D" id="1.10.287.110">
    <property type="entry name" value="DnaJ domain"/>
    <property type="match status" value="1"/>
</dbReference>
<keyword evidence="4 5" id="KW-0862">Zinc</keyword>
<gene>
    <name evidence="8" type="ORF">TRFO_40263</name>
</gene>
<dbReference type="Proteomes" id="UP000179807">
    <property type="component" value="Unassembled WGS sequence"/>
</dbReference>
<dbReference type="Pfam" id="PF00226">
    <property type="entry name" value="DnaJ"/>
    <property type="match status" value="1"/>
</dbReference>
<dbReference type="AlphaFoldDB" id="A0A1J4J257"/>
<dbReference type="SUPFAM" id="SSF46565">
    <property type="entry name" value="Chaperone J-domain"/>
    <property type="match status" value="1"/>
</dbReference>
<dbReference type="SUPFAM" id="SSF49493">
    <property type="entry name" value="HSP40/DnaJ peptide-binding domain"/>
    <property type="match status" value="2"/>
</dbReference>
<evidence type="ECO:0000259" key="7">
    <source>
        <dbReference type="PROSITE" id="PS51188"/>
    </source>
</evidence>
<keyword evidence="2" id="KW-0677">Repeat</keyword>
<evidence type="ECO:0000256" key="1">
    <source>
        <dbReference type="ARBA" id="ARBA00022723"/>
    </source>
</evidence>
<dbReference type="CDD" id="cd10719">
    <property type="entry name" value="DnaJ_zf"/>
    <property type="match status" value="1"/>
</dbReference>
<dbReference type="PROSITE" id="PS50076">
    <property type="entry name" value="DNAJ_2"/>
    <property type="match status" value="1"/>
</dbReference>
<dbReference type="InterPro" id="IPR008971">
    <property type="entry name" value="HSP40/DnaJ_pept-bd"/>
</dbReference>
<dbReference type="RefSeq" id="XP_068346595.1">
    <property type="nucleotide sequence ID" value="XM_068513098.1"/>
</dbReference>
<feature type="domain" description="J" evidence="6">
    <location>
        <begin position="6"/>
        <end position="65"/>
    </location>
</feature>
<dbReference type="OrthoDB" id="550424at2759"/>
<dbReference type="InterPro" id="IPR001305">
    <property type="entry name" value="HSP_DnaJ_Cys-rich_dom"/>
</dbReference>
<dbReference type="InterPro" id="IPR001623">
    <property type="entry name" value="DnaJ_domain"/>
</dbReference>
<evidence type="ECO:0000313" key="8">
    <source>
        <dbReference type="EMBL" id="OHS93458.1"/>
    </source>
</evidence>
<dbReference type="Gene3D" id="2.10.230.10">
    <property type="entry name" value="Heat shock protein DnaJ, cysteine-rich domain"/>
    <property type="match status" value="1"/>
</dbReference>
<dbReference type="GeneID" id="94847802"/>
<evidence type="ECO:0000256" key="3">
    <source>
        <dbReference type="ARBA" id="ARBA00022771"/>
    </source>
</evidence>
<evidence type="ECO:0000259" key="6">
    <source>
        <dbReference type="PROSITE" id="PS50076"/>
    </source>
</evidence>
<keyword evidence="1 5" id="KW-0479">Metal-binding</keyword>
<accession>A0A1J4J257</accession>
<dbReference type="GO" id="GO:0006457">
    <property type="term" value="P:protein folding"/>
    <property type="evidence" value="ECO:0007669"/>
    <property type="project" value="InterPro"/>
</dbReference>
<dbReference type="EMBL" id="MLAK01001400">
    <property type="protein sequence ID" value="OHS93458.1"/>
    <property type="molecule type" value="Genomic_DNA"/>
</dbReference>
<feature type="zinc finger region" description="CR-type" evidence="5">
    <location>
        <begin position="113"/>
        <end position="197"/>
    </location>
</feature>
<dbReference type="Gene3D" id="2.60.260.20">
    <property type="entry name" value="Urease metallochaperone UreE, N-terminal domain"/>
    <property type="match status" value="2"/>
</dbReference>
<dbReference type="PANTHER" id="PTHR43888">
    <property type="entry name" value="DNAJ-LIKE-2, ISOFORM A-RELATED"/>
    <property type="match status" value="1"/>
</dbReference>
<evidence type="ECO:0000256" key="5">
    <source>
        <dbReference type="PROSITE-ProRule" id="PRU00546"/>
    </source>
</evidence>
<dbReference type="GO" id="GO:0051082">
    <property type="term" value="F:unfolded protein binding"/>
    <property type="evidence" value="ECO:0007669"/>
    <property type="project" value="InterPro"/>
</dbReference>
<keyword evidence="9" id="KW-1185">Reference proteome</keyword>
<dbReference type="Pfam" id="PF01556">
    <property type="entry name" value="DnaJ_C"/>
    <property type="match status" value="1"/>
</dbReference>
<dbReference type="CDD" id="cd06257">
    <property type="entry name" value="DnaJ"/>
    <property type="match status" value="1"/>
</dbReference>
<reference evidence="8" key="1">
    <citation type="submission" date="2016-10" db="EMBL/GenBank/DDBJ databases">
        <authorList>
            <person name="Benchimol M."/>
            <person name="Almeida L.G."/>
            <person name="Vasconcelos A.T."/>
            <person name="Perreira-Neves A."/>
            <person name="Rosa I.A."/>
            <person name="Tasca T."/>
            <person name="Bogo M.R."/>
            <person name="de Souza W."/>
        </authorList>
    </citation>
    <scope>NUCLEOTIDE SEQUENCE [LARGE SCALE GENOMIC DNA]</scope>
    <source>
        <strain evidence="8">K</strain>
    </source>
</reference>
<dbReference type="CDD" id="cd10747">
    <property type="entry name" value="DnaJ_C"/>
    <property type="match status" value="1"/>
</dbReference>
<evidence type="ECO:0000313" key="9">
    <source>
        <dbReference type="Proteomes" id="UP000179807"/>
    </source>
</evidence>
<protein>
    <submittedName>
        <fullName evidence="8">DnaJ subfamily A member 2</fullName>
    </submittedName>
</protein>
<dbReference type="VEuPathDB" id="TrichDB:TRFO_40263"/>
<dbReference type="SUPFAM" id="SSF57938">
    <property type="entry name" value="DnaJ/Hsp40 cysteine-rich domain"/>
    <property type="match status" value="1"/>
</dbReference>
<feature type="domain" description="CR-type" evidence="7">
    <location>
        <begin position="113"/>
        <end position="197"/>
    </location>
</feature>
<dbReference type="GO" id="GO:0030544">
    <property type="term" value="F:Hsp70 protein binding"/>
    <property type="evidence" value="ECO:0007669"/>
    <property type="project" value="InterPro"/>
</dbReference>
<dbReference type="InterPro" id="IPR002939">
    <property type="entry name" value="DnaJ_C"/>
</dbReference>
<name>A0A1J4J257_9EUKA</name>
<dbReference type="InterPro" id="IPR036410">
    <property type="entry name" value="HSP_DnaJ_Cys-rich_dom_sf"/>
</dbReference>
<keyword evidence="3 5" id="KW-0863">Zinc-finger</keyword>
<dbReference type="InterPro" id="IPR044713">
    <property type="entry name" value="DNJA1/2-like"/>
</dbReference>